<dbReference type="Proteomes" id="UP001202052">
    <property type="component" value="Unassembled WGS sequence"/>
</dbReference>
<dbReference type="SUPFAM" id="SSF52540">
    <property type="entry name" value="P-loop containing nucleoside triphosphate hydrolases"/>
    <property type="match status" value="1"/>
</dbReference>
<evidence type="ECO:0000313" key="3">
    <source>
        <dbReference type="Proteomes" id="UP001202052"/>
    </source>
</evidence>
<dbReference type="InterPro" id="IPR027417">
    <property type="entry name" value="P-loop_NTPase"/>
</dbReference>
<dbReference type="EMBL" id="JAMCCK010000195">
    <property type="protein sequence ID" value="MCL3999210.1"/>
    <property type="molecule type" value="Genomic_DNA"/>
</dbReference>
<dbReference type="Gene3D" id="3.40.50.300">
    <property type="entry name" value="P-loop containing nucleotide triphosphate hydrolases"/>
    <property type="match status" value="1"/>
</dbReference>
<evidence type="ECO:0000259" key="1">
    <source>
        <dbReference type="Pfam" id="PF01656"/>
    </source>
</evidence>
<name>A0ABT0P649_9ACTN</name>
<organism evidence="2 3">
    <name type="scientific">Streptomyces lavenduligriseus</name>
    <dbReference type="NCBI Taxonomy" id="67315"/>
    <lineage>
        <taxon>Bacteria</taxon>
        <taxon>Bacillati</taxon>
        <taxon>Actinomycetota</taxon>
        <taxon>Actinomycetes</taxon>
        <taxon>Kitasatosporales</taxon>
        <taxon>Streptomycetaceae</taxon>
        <taxon>Streptomyces</taxon>
    </lineage>
</organism>
<dbReference type="InterPro" id="IPR002586">
    <property type="entry name" value="CobQ/CobB/MinD/ParA_Nub-bd_dom"/>
</dbReference>
<comment type="caution">
    <text evidence="2">The sequence shown here is derived from an EMBL/GenBank/DDBJ whole genome shotgun (WGS) entry which is preliminary data.</text>
</comment>
<protein>
    <submittedName>
        <fullName evidence="2">ParA family protein</fullName>
    </submittedName>
</protein>
<feature type="domain" description="CobQ/CobB/MinD/ParA nucleotide binding" evidence="1">
    <location>
        <begin position="267"/>
        <end position="300"/>
    </location>
</feature>
<evidence type="ECO:0000313" key="2">
    <source>
        <dbReference type="EMBL" id="MCL3999210.1"/>
    </source>
</evidence>
<proteinExistence type="predicted"/>
<dbReference type="Pfam" id="PF01656">
    <property type="entry name" value="CbiA"/>
    <property type="match status" value="1"/>
</dbReference>
<gene>
    <name evidence="2" type="ORF">M4438_37960</name>
</gene>
<sequence>MAAPLGTQRARTRARLTGETHAQARLHLHGPDGIPDAEHHEQAALEAAILSELHDAYDGDHHPLDGAVYGMTRVRPSRASLVLHLAGGLWEEVLDLLLPEPDAGLDDPTIAGIPGLRCRCLPKGQVVLYRPDTAASVLLQLPADDVAEARDWITGLSREGDPMRTTETWTPAEREQLPLYEARLGDVRARSRVLRRLLAFRDLPAVSLIDASGDVPSLEDFRQILAAGAEERPANATRTGPVRALARPAARPLVLAVVGGHAANGQGRGGVGRTRTTVDLGRALAARGLRVLVVDADPAGWVRVSFTGGLPEGVRVEHAVAHGAPDTVRLRQLAREPLYDVVLLDAGHTEQRTIAEAADHWIGVASLWHRPDPWGVLAEETTGANGRPLPSGWDGRWLEVMRANRWMVRWRLAPGDFEGMFAPFPSAGCAGIILLGAREQAGARAQDYLSGIHTVLPVAAPAVPYMPDGDAREQRTISAAFERIAETLFG</sequence>
<keyword evidence="3" id="KW-1185">Reference proteome</keyword>
<reference evidence="2 3" key="1">
    <citation type="submission" date="2022-05" db="EMBL/GenBank/DDBJ databases">
        <title>Genome Resource of Streptomyces lavenduligriseus GA1-1, a Strain with Broad-Spectrum Antifungal Activity against Phytopathogenic Fungi.</title>
        <authorList>
            <person name="Qi D."/>
        </authorList>
    </citation>
    <scope>NUCLEOTIDE SEQUENCE [LARGE SCALE GENOMIC DNA]</scope>
    <source>
        <strain evidence="2 3">GA1-1</strain>
    </source>
</reference>
<accession>A0ABT0P649</accession>
<dbReference type="RefSeq" id="WP_249493715.1">
    <property type="nucleotide sequence ID" value="NZ_JAMCCK010000195.1"/>
</dbReference>